<reference evidence="1 2" key="1">
    <citation type="submission" date="2019-09" db="EMBL/GenBank/DDBJ databases">
        <authorList>
            <person name="Liu P."/>
        </authorList>
    </citation>
    <scope>NUCLEOTIDE SEQUENCE [LARGE SCALE GENOMIC DNA]</scope>
    <source>
        <strain evidence="1 2">TRM68085</strain>
    </source>
</reference>
<dbReference type="Proteomes" id="UP000326907">
    <property type="component" value="Unassembled WGS sequence"/>
</dbReference>
<name>A0A5N5ENG2_9ACTN</name>
<sequence length="134" mass="14716">MPYIVEDFIHPGAEQILQNRKIVLKHGDGNIMLKPGNGEGGMNACLGARDVFVESRLDKQGFCFVTTGTTGYLAMEIPDTFLLWTQDQPMQATVTADGKKTVYKAPKNDVTEIGETDTPGGEKRSILVELRISK</sequence>
<dbReference type="EMBL" id="VYUA01000085">
    <property type="protein sequence ID" value="KAB2587624.1"/>
    <property type="molecule type" value="Genomic_DNA"/>
</dbReference>
<dbReference type="AlphaFoldDB" id="A0A5N5ENG2"/>
<evidence type="ECO:0000313" key="1">
    <source>
        <dbReference type="EMBL" id="KAB2587624.1"/>
    </source>
</evidence>
<evidence type="ECO:0000313" key="2">
    <source>
        <dbReference type="Proteomes" id="UP000326907"/>
    </source>
</evidence>
<protein>
    <submittedName>
        <fullName evidence="1">Uncharacterized protein</fullName>
    </submittedName>
</protein>
<comment type="caution">
    <text evidence="1">The sequence shown here is derived from an EMBL/GenBank/DDBJ whole genome shotgun (WGS) entry which is preliminary data.</text>
</comment>
<keyword evidence="2" id="KW-1185">Reference proteome</keyword>
<organism evidence="1 2">
    <name type="scientific">Streptomyces arboris</name>
    <dbReference type="NCBI Taxonomy" id="2600619"/>
    <lineage>
        <taxon>Bacteria</taxon>
        <taxon>Bacillati</taxon>
        <taxon>Actinomycetota</taxon>
        <taxon>Actinomycetes</taxon>
        <taxon>Kitasatosporales</taxon>
        <taxon>Streptomycetaceae</taxon>
        <taxon>Streptomyces</taxon>
    </lineage>
</organism>
<proteinExistence type="predicted"/>
<gene>
    <name evidence="1" type="ORF">F5983_36955</name>
</gene>
<accession>A0A5N5ENG2</accession>